<organism evidence="2 3">
    <name type="scientific">Ktedonospora formicarum</name>
    <dbReference type="NCBI Taxonomy" id="2778364"/>
    <lineage>
        <taxon>Bacteria</taxon>
        <taxon>Bacillati</taxon>
        <taxon>Chloroflexota</taxon>
        <taxon>Ktedonobacteria</taxon>
        <taxon>Ktedonobacterales</taxon>
        <taxon>Ktedonobacteraceae</taxon>
        <taxon>Ktedonospora</taxon>
    </lineage>
</organism>
<evidence type="ECO:0000259" key="1">
    <source>
        <dbReference type="Pfam" id="PF13751"/>
    </source>
</evidence>
<feature type="domain" description="Transposase DDE" evidence="1">
    <location>
        <begin position="297"/>
        <end position="420"/>
    </location>
</feature>
<dbReference type="EMBL" id="BNJF01000003">
    <property type="protein sequence ID" value="GHO47514.1"/>
    <property type="molecule type" value="Genomic_DNA"/>
</dbReference>
<accession>A0A8J3IA50</accession>
<dbReference type="Proteomes" id="UP000612362">
    <property type="component" value="Unassembled WGS sequence"/>
</dbReference>
<dbReference type="PANTHER" id="PTHR33408">
    <property type="entry name" value="TRANSPOSASE"/>
    <property type="match status" value="1"/>
</dbReference>
<sequence length="445" mass="51174">MLSEFRARLIDKQAEHRLLESMLTLFQQKGWLKARGRQRTDSTHVLAKIRALNRVLCVWETMRAALNSLAVVAPEWLRAHSHPEWVERYGPRSEDSRSPVGEAERVAFAEEIGEQGRELLDAVYDPMAPQWLRHIPAVNVLRQVWVQNYQRVDDVVRWRSSEQIPPPSRYIGSPYDEESHYSKKRSTTWVGYKVHLTESCETHLPLLITHVATTSAPVSDDAMTATIHAELDRKHLLPTKHIVDTGYVDAKLLVESQRDYQIDLVGPTRKNYHWQATLHTGFDVSHFPIDWERQQATCPQGCTSTSWTPAIDNRKNEVIKIKFSTKDCQACPSRSLCTQSSRHTRRTVTIRPQEQYRALMQRREQEGTQAFAQVYAKRAGIEGTLSQGVRMMGLRRSRYIGEAKTHFQHVATAAALNVVRSMAWFDGLPRAQTRRSAFVRLYDVP</sequence>
<dbReference type="InterPro" id="IPR025668">
    <property type="entry name" value="Tnp_DDE_dom"/>
</dbReference>
<dbReference type="Pfam" id="PF13751">
    <property type="entry name" value="DDE_Tnp_1_6"/>
    <property type="match status" value="1"/>
</dbReference>
<comment type="caution">
    <text evidence="2">The sequence shown here is derived from an EMBL/GenBank/DDBJ whole genome shotgun (WGS) entry which is preliminary data.</text>
</comment>
<protein>
    <recommendedName>
        <fullName evidence="1">Transposase DDE domain-containing protein</fullName>
    </recommendedName>
</protein>
<name>A0A8J3IA50_9CHLR</name>
<evidence type="ECO:0000313" key="3">
    <source>
        <dbReference type="Proteomes" id="UP000612362"/>
    </source>
</evidence>
<gene>
    <name evidence="2" type="ORF">KSX_56770</name>
</gene>
<dbReference type="AlphaFoldDB" id="A0A8J3IA50"/>
<evidence type="ECO:0000313" key="2">
    <source>
        <dbReference type="EMBL" id="GHO47514.1"/>
    </source>
</evidence>
<reference evidence="2" key="1">
    <citation type="submission" date="2020-10" db="EMBL/GenBank/DDBJ databases">
        <title>Taxonomic study of unclassified bacteria belonging to the class Ktedonobacteria.</title>
        <authorList>
            <person name="Yabe S."/>
            <person name="Wang C.M."/>
            <person name="Zheng Y."/>
            <person name="Sakai Y."/>
            <person name="Cavaletti L."/>
            <person name="Monciardini P."/>
            <person name="Donadio S."/>
        </authorList>
    </citation>
    <scope>NUCLEOTIDE SEQUENCE</scope>
    <source>
        <strain evidence="2">SOSP1-1</strain>
    </source>
</reference>
<proteinExistence type="predicted"/>
<keyword evidence="3" id="KW-1185">Reference proteome</keyword>
<dbReference type="PANTHER" id="PTHR33408:SF2">
    <property type="entry name" value="TRANSPOSASE DDE DOMAIN-CONTAINING PROTEIN"/>
    <property type="match status" value="1"/>
</dbReference>